<reference evidence="1 3" key="1">
    <citation type="submission" date="2019-09" db="EMBL/GenBank/DDBJ databases">
        <title>Genome sequence of Clostridium sp. EA1.</title>
        <authorList>
            <person name="Poehlein A."/>
            <person name="Bengelsdorf F.R."/>
            <person name="Daniel R."/>
        </authorList>
    </citation>
    <scope>NUCLEOTIDE SEQUENCE [LARGE SCALE GENOMIC DNA]</scope>
    <source>
        <strain evidence="1 3">EA1</strain>
    </source>
</reference>
<evidence type="ECO:0000313" key="2">
    <source>
        <dbReference type="EMBL" id="QNK40923.1"/>
    </source>
</evidence>
<dbReference type="InterPro" id="IPR009078">
    <property type="entry name" value="Ferritin-like_SF"/>
</dbReference>
<dbReference type="OrthoDB" id="1707820at2"/>
<dbReference type="EMBL" id="CP060286">
    <property type="protein sequence ID" value="QNK40923.1"/>
    <property type="molecule type" value="Genomic_DNA"/>
</dbReference>
<sequence>MISEKELSAIEDQLAHEHVLITKYNAYSQMCSDQELKQKCSSIAQKHQCHFDKLMGFLNS</sequence>
<keyword evidence="3" id="KW-1185">Reference proteome</keyword>
<gene>
    <name evidence="1" type="ORF">CAFE_13400</name>
    <name evidence="2" type="ORF">HCR03_00920</name>
</gene>
<dbReference type="CDD" id="cd00657">
    <property type="entry name" value="Ferritin_like"/>
    <property type="match status" value="1"/>
</dbReference>
<dbReference type="RefSeq" id="WP_066642434.1">
    <property type="nucleotide sequence ID" value="NZ_CP060286.1"/>
</dbReference>
<protein>
    <submittedName>
        <fullName evidence="2">Ferritin-like domain-containing protein</fullName>
    </submittedName>
</protein>
<reference evidence="2 4" key="2">
    <citation type="submission" date="2020-08" db="EMBL/GenBank/DDBJ databases">
        <title>The isolate Caproiciproducens sp. 7D4C2 produces n-caproate at mildly acidic conditions from hexoses: genome and rBOX comparison with related strains and chain-elongating bacteria.</title>
        <authorList>
            <person name="Esquivel-Elizondo S."/>
            <person name="Bagci C."/>
            <person name="Temovska M."/>
            <person name="Jeon B.S."/>
            <person name="Bessarab I."/>
            <person name="Williams R.B.H."/>
            <person name="Huson D.H."/>
            <person name="Angenent L.T."/>
        </authorList>
    </citation>
    <scope>NUCLEOTIDE SEQUENCE [LARGE SCALE GENOMIC DNA]</scope>
    <source>
        <strain evidence="2 4">7D4C2</strain>
    </source>
</reference>
<accession>A0A7G8TBD2</accession>
<organism evidence="1 3">
    <name type="scientific">Caproicibacter fermentans</name>
    <dbReference type="NCBI Taxonomy" id="2576756"/>
    <lineage>
        <taxon>Bacteria</taxon>
        <taxon>Bacillati</taxon>
        <taxon>Bacillota</taxon>
        <taxon>Clostridia</taxon>
        <taxon>Eubacteriales</taxon>
        <taxon>Acutalibacteraceae</taxon>
        <taxon>Caproicibacter</taxon>
    </lineage>
</organism>
<dbReference type="SUPFAM" id="SSF47240">
    <property type="entry name" value="Ferritin-like"/>
    <property type="match status" value="1"/>
</dbReference>
<evidence type="ECO:0000313" key="3">
    <source>
        <dbReference type="Proteomes" id="UP000469440"/>
    </source>
</evidence>
<dbReference type="AlphaFoldDB" id="A0A6N8HXR4"/>
<dbReference type="Proteomes" id="UP000515909">
    <property type="component" value="Chromosome"/>
</dbReference>
<dbReference type="InterPro" id="IPR012347">
    <property type="entry name" value="Ferritin-like"/>
</dbReference>
<name>A0A6N8HXR4_9FIRM</name>
<accession>A0A6N8HXR4</accession>
<evidence type="ECO:0000313" key="4">
    <source>
        <dbReference type="Proteomes" id="UP000515909"/>
    </source>
</evidence>
<dbReference type="Gene3D" id="1.20.1260.10">
    <property type="match status" value="1"/>
</dbReference>
<dbReference type="Proteomes" id="UP000469440">
    <property type="component" value="Unassembled WGS sequence"/>
</dbReference>
<evidence type="ECO:0000313" key="1">
    <source>
        <dbReference type="EMBL" id="MVB10644.1"/>
    </source>
</evidence>
<dbReference type="EMBL" id="VWXL01000047">
    <property type="protein sequence ID" value="MVB10644.1"/>
    <property type="molecule type" value="Genomic_DNA"/>
</dbReference>
<dbReference type="KEGG" id="cfem:HCR03_00920"/>
<proteinExistence type="predicted"/>